<accession>A0A701P5Z9</accession>
<dbReference type="AlphaFoldDB" id="A0A701P5Z9"/>
<evidence type="ECO:0000313" key="1">
    <source>
        <dbReference type="EMBL" id="HAC6323704.1"/>
    </source>
</evidence>
<sequence length="101" mass="11625">MTMVIGQEDQKCCPACNSDATWQNRDTAWLIRCPMCETFLIRNSTIEILRSDVVYRTLAGDLLKQEGGCDYMLTRGRLANFAKTQLPKSKFQEYFPGDNYE</sequence>
<dbReference type="EMBL" id="DAAMEM010000022">
    <property type="protein sequence ID" value="HAC6323704.1"/>
    <property type="molecule type" value="Genomic_DNA"/>
</dbReference>
<comment type="caution">
    <text evidence="1">The sequence shown here is derived from an EMBL/GenBank/DDBJ whole genome shotgun (WGS) entry which is preliminary data.</text>
</comment>
<reference evidence="1" key="1">
    <citation type="journal article" date="2018" name="Genome Biol.">
        <title>SKESA: strategic k-mer extension for scrupulous assemblies.</title>
        <authorList>
            <person name="Souvorov A."/>
            <person name="Agarwala R."/>
            <person name="Lipman D.J."/>
        </authorList>
    </citation>
    <scope>NUCLEOTIDE SEQUENCE</scope>
    <source>
        <strain evidence="1">M11</strain>
    </source>
</reference>
<name>A0A701P5Z9_SALTM</name>
<proteinExistence type="predicted"/>
<organism evidence="1">
    <name type="scientific">Salmonella typhimurium</name>
    <dbReference type="NCBI Taxonomy" id="90371"/>
    <lineage>
        <taxon>Bacteria</taxon>
        <taxon>Pseudomonadati</taxon>
        <taxon>Pseudomonadota</taxon>
        <taxon>Gammaproteobacteria</taxon>
        <taxon>Enterobacterales</taxon>
        <taxon>Enterobacteriaceae</taxon>
        <taxon>Salmonella</taxon>
    </lineage>
</organism>
<protein>
    <submittedName>
        <fullName evidence="1">Uncharacterized protein</fullName>
    </submittedName>
</protein>
<gene>
    <name evidence="1" type="ORF">G0A99_18275</name>
</gene>
<reference evidence="1" key="2">
    <citation type="submission" date="2018-07" db="EMBL/GenBank/DDBJ databases">
        <authorList>
            <consortium name="NCBI Pathogen Detection Project"/>
        </authorList>
    </citation>
    <scope>NUCLEOTIDE SEQUENCE</scope>
    <source>
        <strain evidence="1">M11</strain>
    </source>
</reference>